<sequence>MPKSLPDEYFRQSTTESSDVRSASSGGGASLSSKSRGPKSSGIPLWLALTSCLVAALVGLAGVQVVKWQEAASPSTTPTPSLAASGGLDLTPYDGQVRPVMATDAKGQCSQGGTGLAITLLDSRPDTIWRCQGAGVGETVNFLFPADTELVGVRIVNGDVTGQAYLAGRRIMEVRWTFADGSWAVQPLEANHPADQEVRFPPVTTSSVLLTVLSSTEPGESGTDNNAIAISRVEFLGRG</sequence>
<dbReference type="EMBL" id="CP072384">
    <property type="protein sequence ID" value="QUC08675.1"/>
    <property type="molecule type" value="Genomic_DNA"/>
</dbReference>
<evidence type="ECO:0000259" key="2">
    <source>
        <dbReference type="Pfam" id="PF25302"/>
    </source>
</evidence>
<dbReference type="Pfam" id="PF25302">
    <property type="entry name" value="NADase_transloc"/>
    <property type="match status" value="1"/>
</dbReference>
<feature type="region of interest" description="Disordered" evidence="1">
    <location>
        <begin position="1"/>
        <end position="38"/>
    </location>
</feature>
<feature type="compositionally biased region" description="Low complexity" evidence="1">
    <location>
        <begin position="20"/>
        <end position="38"/>
    </location>
</feature>
<dbReference type="NCBIfam" id="NF047619">
    <property type="entry name" value="NADase_discoid"/>
    <property type="match status" value="1"/>
</dbReference>
<keyword evidence="4" id="KW-1185">Reference proteome</keyword>
<evidence type="ECO:0000313" key="4">
    <source>
        <dbReference type="Proteomes" id="UP000678513"/>
    </source>
</evidence>
<gene>
    <name evidence="3" type="ORF">J5A65_02720</name>
</gene>
<evidence type="ECO:0000313" key="3">
    <source>
        <dbReference type="EMBL" id="QUC08675.1"/>
    </source>
</evidence>
<proteinExistence type="predicted"/>
<organism evidence="3 4">
    <name type="scientific">Arachnia rubra</name>
    <dbReference type="NCBI Taxonomy" id="1547448"/>
    <lineage>
        <taxon>Bacteria</taxon>
        <taxon>Bacillati</taxon>
        <taxon>Actinomycetota</taxon>
        <taxon>Actinomycetes</taxon>
        <taxon>Propionibacteriales</taxon>
        <taxon>Propionibacteriaceae</taxon>
        <taxon>Arachnia</taxon>
    </lineage>
</organism>
<feature type="domain" description="NAD glycohydrolase translocation F5/8 type C" evidence="2">
    <location>
        <begin position="110"/>
        <end position="235"/>
    </location>
</feature>
<reference evidence="3 4" key="1">
    <citation type="submission" date="2021-03" db="EMBL/GenBank/DDBJ databases">
        <title>Human Oral Microbial Genomes.</title>
        <authorList>
            <person name="Johnston C.D."/>
            <person name="Chen T."/>
            <person name="Dewhirst F.E."/>
        </authorList>
    </citation>
    <scope>NUCLEOTIDE SEQUENCE [LARGE SCALE GENOMIC DNA]</scope>
    <source>
        <strain evidence="3 4">DSMZ 100122</strain>
    </source>
</reference>
<dbReference type="InterPro" id="IPR057561">
    <property type="entry name" value="NADase_transloc"/>
</dbReference>
<evidence type="ECO:0000256" key="1">
    <source>
        <dbReference type="SAM" id="MobiDB-lite"/>
    </source>
</evidence>
<feature type="compositionally biased region" description="Basic and acidic residues" evidence="1">
    <location>
        <begin position="1"/>
        <end position="10"/>
    </location>
</feature>
<dbReference type="RefSeq" id="WP_212325008.1">
    <property type="nucleotide sequence ID" value="NZ_AP024463.1"/>
</dbReference>
<dbReference type="Proteomes" id="UP000678513">
    <property type="component" value="Chromosome"/>
</dbReference>
<protein>
    <recommendedName>
        <fullName evidence="2">NAD glycohydrolase translocation F5/8 type C domain-containing protein</fullName>
    </recommendedName>
</protein>
<name>A0ABX7Y646_9ACTN</name>
<accession>A0ABX7Y646</accession>